<proteinExistence type="predicted"/>
<dbReference type="EMBL" id="WPCU01000010">
    <property type="protein sequence ID" value="MVA77589.1"/>
    <property type="molecule type" value="Genomic_DNA"/>
</dbReference>
<gene>
    <name evidence="4" type="ORF">GC722_16415</name>
</gene>
<feature type="domain" description="DUF1707" evidence="3">
    <location>
        <begin position="31"/>
        <end position="83"/>
    </location>
</feature>
<dbReference type="Pfam" id="PF08044">
    <property type="entry name" value="DUF1707"/>
    <property type="match status" value="1"/>
</dbReference>
<evidence type="ECO:0000256" key="2">
    <source>
        <dbReference type="SAM" id="Phobius"/>
    </source>
</evidence>
<evidence type="ECO:0000259" key="3">
    <source>
        <dbReference type="Pfam" id="PF08044"/>
    </source>
</evidence>
<dbReference type="Proteomes" id="UP000435304">
    <property type="component" value="Unassembled WGS sequence"/>
</dbReference>
<comment type="caution">
    <text evidence="4">The sequence shown here is derived from an EMBL/GenBank/DDBJ whole genome shotgun (WGS) entry which is preliminary data.</text>
</comment>
<feature type="region of interest" description="Disordered" evidence="1">
    <location>
        <begin position="1"/>
        <end position="39"/>
    </location>
</feature>
<keyword evidence="2" id="KW-1133">Transmembrane helix</keyword>
<protein>
    <submittedName>
        <fullName evidence="4">DUF1707 domain-containing protein</fullName>
    </submittedName>
</protein>
<dbReference type="AlphaFoldDB" id="A0A6A9V1Z9"/>
<feature type="compositionally biased region" description="Pro residues" evidence="1">
    <location>
        <begin position="1"/>
        <end position="14"/>
    </location>
</feature>
<evidence type="ECO:0000313" key="4">
    <source>
        <dbReference type="EMBL" id="MVA77589.1"/>
    </source>
</evidence>
<name>A0A6A9V1Z9_9ACTN</name>
<dbReference type="RefSeq" id="WP_156611849.1">
    <property type="nucleotide sequence ID" value="NZ_WPCU01000010.1"/>
</dbReference>
<reference evidence="4 5" key="1">
    <citation type="submission" date="2019-12" db="EMBL/GenBank/DDBJ databases">
        <title>Auraticoccus cholistani sp. nov., an actinomycete isolated from soil of Cholistan desert.</title>
        <authorList>
            <person name="Cheema M.T."/>
        </authorList>
    </citation>
    <scope>NUCLEOTIDE SEQUENCE [LARGE SCALE GENOMIC DNA]</scope>
    <source>
        <strain evidence="4 5">F435</strain>
    </source>
</reference>
<feature type="transmembrane region" description="Helical" evidence="2">
    <location>
        <begin position="101"/>
        <end position="123"/>
    </location>
</feature>
<keyword evidence="2" id="KW-0812">Transmembrane</keyword>
<dbReference type="PANTHER" id="PTHR40763">
    <property type="entry name" value="MEMBRANE PROTEIN-RELATED"/>
    <property type="match status" value="1"/>
</dbReference>
<dbReference type="PANTHER" id="PTHR40763:SF4">
    <property type="entry name" value="DUF1707 DOMAIN-CONTAINING PROTEIN"/>
    <property type="match status" value="1"/>
</dbReference>
<evidence type="ECO:0000256" key="1">
    <source>
        <dbReference type="SAM" id="MobiDB-lite"/>
    </source>
</evidence>
<accession>A0A6A9V1Z9</accession>
<keyword evidence="5" id="KW-1185">Reference proteome</keyword>
<keyword evidence="2" id="KW-0472">Membrane</keyword>
<organism evidence="4 5">
    <name type="scientific">Auraticoccus cholistanensis</name>
    <dbReference type="NCBI Taxonomy" id="2656650"/>
    <lineage>
        <taxon>Bacteria</taxon>
        <taxon>Bacillati</taxon>
        <taxon>Actinomycetota</taxon>
        <taxon>Actinomycetes</taxon>
        <taxon>Propionibacteriales</taxon>
        <taxon>Propionibacteriaceae</taxon>
        <taxon>Auraticoccus</taxon>
    </lineage>
</organism>
<feature type="compositionally biased region" description="Low complexity" evidence="1">
    <location>
        <begin position="15"/>
        <end position="25"/>
    </location>
</feature>
<sequence length="156" mass="16445">MSLPATPPPTPLPRPAWAARPGPRRSTPPGLRVGDAERSRVCEELSQHYSVGRLDPDELEERLSRAMAARTQGDLHRLTRDLPPLERPAAPPAPVRSAASAVVAGLVLLGSFTVCMLMILGSLLVAPGWAFGAVVGGVVAVCGGVAIGHLWHWSRG</sequence>
<dbReference type="InterPro" id="IPR012551">
    <property type="entry name" value="DUF1707_SHOCT-like"/>
</dbReference>
<evidence type="ECO:0000313" key="5">
    <source>
        <dbReference type="Proteomes" id="UP000435304"/>
    </source>
</evidence>
<feature type="transmembrane region" description="Helical" evidence="2">
    <location>
        <begin position="129"/>
        <end position="151"/>
    </location>
</feature>